<dbReference type="RefSeq" id="WP_019440474.1">
    <property type="nucleotide sequence ID" value="NZ_ALOE01000009.1"/>
</dbReference>
<evidence type="ECO:0000313" key="3">
    <source>
        <dbReference type="Proteomes" id="UP000327424"/>
    </source>
</evidence>
<feature type="transmembrane region" description="Helical" evidence="1">
    <location>
        <begin position="55"/>
        <end position="81"/>
    </location>
</feature>
<evidence type="ECO:0000256" key="1">
    <source>
        <dbReference type="SAM" id="Phobius"/>
    </source>
</evidence>
<feature type="transmembrane region" description="Helical" evidence="1">
    <location>
        <begin position="26"/>
        <end position="43"/>
    </location>
</feature>
<gene>
    <name evidence="2" type="ORF">FR932_10000</name>
</gene>
<protein>
    <submittedName>
        <fullName evidence="2">Uncharacterized protein</fullName>
    </submittedName>
</protein>
<organism evidence="2 3">
    <name type="scientific">Moritella marina ATCC 15381</name>
    <dbReference type="NCBI Taxonomy" id="1202962"/>
    <lineage>
        <taxon>Bacteria</taxon>
        <taxon>Pseudomonadati</taxon>
        <taxon>Pseudomonadota</taxon>
        <taxon>Gammaproteobacteria</taxon>
        <taxon>Alteromonadales</taxon>
        <taxon>Moritellaceae</taxon>
        <taxon>Moritella</taxon>
    </lineage>
</organism>
<proteinExistence type="predicted"/>
<keyword evidence="3" id="KW-1185">Reference proteome</keyword>
<keyword evidence="1" id="KW-0812">Transmembrane</keyword>
<evidence type="ECO:0000313" key="2">
    <source>
        <dbReference type="EMBL" id="QFI38152.1"/>
    </source>
</evidence>
<name>A0A5J6WP02_MORMI</name>
<dbReference type="KEGG" id="mmaa:FR932_10000"/>
<dbReference type="AlphaFoldDB" id="A0A5J6WP02"/>
<feature type="transmembrane region" description="Helical" evidence="1">
    <location>
        <begin position="93"/>
        <end position="114"/>
    </location>
</feature>
<reference evidence="2 3" key="1">
    <citation type="submission" date="2019-09" db="EMBL/GenBank/DDBJ databases">
        <title>Hybrid Assembly of the complete Genome of the Deep-Sea Bacterium Moritella marina from long Nanopore and Illumina reads.</title>
        <authorList>
            <person name="Magin S."/>
            <person name="Georgoulis A."/>
            <person name="Papadimitriou K."/>
            <person name="Iliakis G."/>
            <person name="Vorgias C.E."/>
        </authorList>
    </citation>
    <scope>NUCLEOTIDE SEQUENCE [LARGE SCALE GENOMIC DNA]</scope>
    <source>
        <strain evidence="2 3">MP-1</strain>
    </source>
</reference>
<accession>A0A5J6WP02</accession>
<sequence length="118" mass="13247">MKLSKFEQFLEVDDLEFGFSFVLDNLKNYVICALLVAAGTVLIDRHLPIENVDGVIDIIPSVILFILGAFLALLNFVRLILVLHSKTSNASTIVWGVLYNGVFIAVYQLFEFIVKLKV</sequence>
<keyword evidence="1" id="KW-0472">Membrane</keyword>
<dbReference type="EMBL" id="CP044399">
    <property type="protein sequence ID" value="QFI38152.1"/>
    <property type="molecule type" value="Genomic_DNA"/>
</dbReference>
<keyword evidence="1" id="KW-1133">Transmembrane helix</keyword>
<dbReference type="Proteomes" id="UP000327424">
    <property type="component" value="Chromosome"/>
</dbReference>